<accession>A0A151X9A1</accession>
<proteinExistence type="predicted"/>
<organism evidence="1 2">
    <name type="scientific">Mycetomoellerius zeteki</name>
    <dbReference type="NCBI Taxonomy" id="64791"/>
    <lineage>
        <taxon>Eukaryota</taxon>
        <taxon>Metazoa</taxon>
        <taxon>Ecdysozoa</taxon>
        <taxon>Arthropoda</taxon>
        <taxon>Hexapoda</taxon>
        <taxon>Insecta</taxon>
        <taxon>Pterygota</taxon>
        <taxon>Neoptera</taxon>
        <taxon>Endopterygota</taxon>
        <taxon>Hymenoptera</taxon>
        <taxon>Apocrita</taxon>
        <taxon>Aculeata</taxon>
        <taxon>Formicoidea</taxon>
        <taxon>Formicidae</taxon>
        <taxon>Myrmicinae</taxon>
        <taxon>Mycetomoellerius</taxon>
    </lineage>
</organism>
<dbReference type="AlphaFoldDB" id="A0A151X9A1"/>
<evidence type="ECO:0000313" key="2">
    <source>
        <dbReference type="Proteomes" id="UP000075809"/>
    </source>
</evidence>
<dbReference type="Proteomes" id="UP000075809">
    <property type="component" value="Unassembled WGS sequence"/>
</dbReference>
<sequence length="410" mass="47973">MTWIAILDIITMINKLYSNNVLPSSKYSLFKYFPLAEDTIKFHLFCPSCQRYMGEEYYVGSPNQLAVINQRLTSIQPPTCITQSPRTLEERKCWKASEWRSWLMWYMLTCLRGLLPIKYLRHVALLITAIHIFLEKSVTIEDLNYAHKLLIKFVVRFQKYFGKSSMTFHVHLLLYLSTSIKNCRPLWTHNTFPFENQNRLILQMKTSPYLIAVQIARRYFFYKQLPTHFEKFPNGNRFIGFCADHFQNKLKYVCKIDDCVLLGIGKDYTLTLEEKNCFGTAISACKVFNKMFCHGLRFTNEIYTRANKSNDSIIVTQDDTKGIITNICSYEVIENDRVIKKVVVFFRKINVSSQPYLSTNDVSVTHIRECFINGNSLKNCSPAFIRNHCIMMKLNDKYYISDIPKGCLSD</sequence>
<keyword evidence="2" id="KW-1185">Reference proteome</keyword>
<protein>
    <recommendedName>
        <fullName evidence="3">THAP-type domain-containing protein</fullName>
    </recommendedName>
</protein>
<name>A0A151X9A1_9HYME</name>
<evidence type="ECO:0008006" key="3">
    <source>
        <dbReference type="Google" id="ProtNLM"/>
    </source>
</evidence>
<dbReference type="PANTHER" id="PTHR46579:SF1">
    <property type="entry name" value="F5_8 TYPE C DOMAIN-CONTAINING PROTEIN"/>
    <property type="match status" value="1"/>
</dbReference>
<dbReference type="EMBL" id="KQ982381">
    <property type="protein sequence ID" value="KYQ56965.1"/>
    <property type="molecule type" value="Genomic_DNA"/>
</dbReference>
<reference evidence="1 2" key="1">
    <citation type="submission" date="2015-09" db="EMBL/GenBank/DDBJ databases">
        <title>Trachymyrmex zeteki WGS genome.</title>
        <authorList>
            <person name="Nygaard S."/>
            <person name="Hu H."/>
            <person name="Boomsma J."/>
            <person name="Zhang G."/>
        </authorList>
    </citation>
    <scope>NUCLEOTIDE SEQUENCE [LARGE SCALE GENOMIC DNA]</scope>
    <source>
        <strain evidence="1">Tzet28-1</strain>
        <tissue evidence="1">Whole body</tissue>
    </source>
</reference>
<dbReference type="PANTHER" id="PTHR46579">
    <property type="entry name" value="F5/8 TYPE C DOMAIN-CONTAINING PROTEIN-RELATED"/>
    <property type="match status" value="1"/>
</dbReference>
<evidence type="ECO:0000313" key="1">
    <source>
        <dbReference type="EMBL" id="KYQ56965.1"/>
    </source>
</evidence>
<gene>
    <name evidence="1" type="ORF">ALC60_04086</name>
</gene>